<accession>A0A7J8DBT4</accession>
<evidence type="ECO:0000313" key="2">
    <source>
        <dbReference type="Proteomes" id="UP000550707"/>
    </source>
</evidence>
<proteinExistence type="predicted"/>
<reference evidence="1 2" key="1">
    <citation type="journal article" date="2020" name="Nature">
        <title>Six reference-quality genomes reveal evolution of bat adaptations.</title>
        <authorList>
            <person name="Jebb D."/>
            <person name="Huang Z."/>
            <person name="Pippel M."/>
            <person name="Hughes G.M."/>
            <person name="Lavrichenko K."/>
            <person name="Devanna P."/>
            <person name="Winkler S."/>
            <person name="Jermiin L.S."/>
            <person name="Skirmuntt E.C."/>
            <person name="Katzourakis A."/>
            <person name="Burkitt-Gray L."/>
            <person name="Ray D.A."/>
            <person name="Sullivan K.A.M."/>
            <person name="Roscito J.G."/>
            <person name="Kirilenko B.M."/>
            <person name="Davalos L.M."/>
            <person name="Corthals A.P."/>
            <person name="Power M.L."/>
            <person name="Jones G."/>
            <person name="Ransome R.D."/>
            <person name="Dechmann D.K.N."/>
            <person name="Locatelli A.G."/>
            <person name="Puechmaille S.J."/>
            <person name="Fedrigo O."/>
            <person name="Jarvis E.D."/>
            <person name="Hiller M."/>
            <person name="Vernes S.C."/>
            <person name="Myers E.W."/>
            <person name="Teeling E.C."/>
        </authorList>
    </citation>
    <scope>NUCLEOTIDE SEQUENCE [LARGE SCALE GENOMIC DNA]</scope>
    <source>
        <strain evidence="1">MMolMol1</strain>
        <tissue evidence="1">Muscle</tissue>
    </source>
</reference>
<dbReference type="Proteomes" id="UP000550707">
    <property type="component" value="Unassembled WGS sequence"/>
</dbReference>
<protein>
    <submittedName>
        <fullName evidence="1">Uncharacterized protein</fullName>
    </submittedName>
</protein>
<name>A0A7J8DBT4_MOLMO</name>
<comment type="caution">
    <text evidence="1">The sequence shown here is derived from an EMBL/GenBank/DDBJ whole genome shotgun (WGS) entry which is preliminary data.</text>
</comment>
<evidence type="ECO:0000313" key="1">
    <source>
        <dbReference type="EMBL" id="KAF6420588.1"/>
    </source>
</evidence>
<dbReference type="InParanoid" id="A0A7J8DBT4"/>
<gene>
    <name evidence="1" type="ORF">HJG59_009324</name>
</gene>
<organism evidence="1 2">
    <name type="scientific">Molossus molossus</name>
    <name type="common">Pallas' mastiff bat</name>
    <name type="synonym">Vespertilio molossus</name>
    <dbReference type="NCBI Taxonomy" id="27622"/>
    <lineage>
        <taxon>Eukaryota</taxon>
        <taxon>Metazoa</taxon>
        <taxon>Chordata</taxon>
        <taxon>Craniata</taxon>
        <taxon>Vertebrata</taxon>
        <taxon>Euteleostomi</taxon>
        <taxon>Mammalia</taxon>
        <taxon>Eutheria</taxon>
        <taxon>Laurasiatheria</taxon>
        <taxon>Chiroptera</taxon>
        <taxon>Yangochiroptera</taxon>
        <taxon>Molossidae</taxon>
        <taxon>Molossus</taxon>
    </lineage>
</organism>
<keyword evidence="2" id="KW-1185">Reference proteome</keyword>
<dbReference type="AlphaFoldDB" id="A0A7J8DBT4"/>
<dbReference type="EMBL" id="JACASF010000018">
    <property type="protein sequence ID" value="KAF6420588.1"/>
    <property type="molecule type" value="Genomic_DNA"/>
</dbReference>
<sequence>MLSWPVEGGAWRVGEVYSLGLSLQSLLTLVHFFTDLAAEVALSGQAAAGLATQQQPSVVLVLVVGCFSVYRSGAGARGLSHGALREGSRCSQGCAATSHVYAAAIDMALRWHVLQGVTDCPLAPVTEAATNILESPASYKPGIVQITQENTSFPPA</sequence>